<dbReference type="Proteomes" id="UP000238157">
    <property type="component" value="Unassembled WGS sequence"/>
</dbReference>
<gene>
    <name evidence="2" type="ORF">CLW00_10240</name>
</gene>
<keyword evidence="3" id="KW-1185">Reference proteome</keyword>
<dbReference type="AlphaFoldDB" id="A0A2T0WSM9"/>
<organism evidence="2 3">
    <name type="scientific">Mongoliibacter ruber</name>
    <dbReference type="NCBI Taxonomy" id="1750599"/>
    <lineage>
        <taxon>Bacteria</taxon>
        <taxon>Pseudomonadati</taxon>
        <taxon>Bacteroidota</taxon>
        <taxon>Cytophagia</taxon>
        <taxon>Cytophagales</taxon>
        <taxon>Cyclobacteriaceae</taxon>
        <taxon>Mongoliibacter</taxon>
    </lineage>
</organism>
<protein>
    <submittedName>
        <fullName evidence="2">Uncharacterized protein</fullName>
    </submittedName>
</protein>
<reference evidence="2 3" key="1">
    <citation type="submission" date="2018-03" db="EMBL/GenBank/DDBJ databases">
        <title>Genomic Encyclopedia of Archaeal and Bacterial Type Strains, Phase II (KMG-II): from individual species to whole genera.</title>
        <authorList>
            <person name="Goeker M."/>
        </authorList>
    </citation>
    <scope>NUCLEOTIDE SEQUENCE [LARGE SCALE GENOMIC DNA]</scope>
    <source>
        <strain evidence="2 3">DSM 27929</strain>
    </source>
</reference>
<accession>A0A2T0WSM9</accession>
<name>A0A2T0WSM9_9BACT</name>
<keyword evidence="1" id="KW-1133">Transmembrane helix</keyword>
<sequence>MKENRLNSLMSKYWEGKTSIEEEAEIRKLLAETEGHLEAKSFFQGLSSLGKIQGKPIHLSKNKSNSWKQYLPYAAVFTLILISGWLAHTSYQARQEKLAYMEVMQAFDLIQENMQKGTSQIQIMGEFKHLNTTHELFNIEETK</sequence>
<evidence type="ECO:0000313" key="2">
    <source>
        <dbReference type="EMBL" id="PRY89564.1"/>
    </source>
</evidence>
<proteinExistence type="predicted"/>
<comment type="caution">
    <text evidence="2">The sequence shown here is derived from an EMBL/GenBank/DDBJ whole genome shotgun (WGS) entry which is preliminary data.</text>
</comment>
<evidence type="ECO:0000256" key="1">
    <source>
        <dbReference type="SAM" id="Phobius"/>
    </source>
</evidence>
<keyword evidence="1" id="KW-0472">Membrane</keyword>
<feature type="transmembrane region" description="Helical" evidence="1">
    <location>
        <begin position="70"/>
        <end position="88"/>
    </location>
</feature>
<keyword evidence="1" id="KW-0812">Transmembrane</keyword>
<dbReference type="EMBL" id="PVTR01000002">
    <property type="protein sequence ID" value="PRY89564.1"/>
    <property type="molecule type" value="Genomic_DNA"/>
</dbReference>
<evidence type="ECO:0000313" key="3">
    <source>
        <dbReference type="Proteomes" id="UP000238157"/>
    </source>
</evidence>